<organism evidence="2">
    <name type="scientific">Timema douglasi</name>
    <name type="common">Walking stick</name>
    <dbReference type="NCBI Taxonomy" id="61478"/>
    <lineage>
        <taxon>Eukaryota</taxon>
        <taxon>Metazoa</taxon>
        <taxon>Ecdysozoa</taxon>
        <taxon>Arthropoda</taxon>
        <taxon>Hexapoda</taxon>
        <taxon>Insecta</taxon>
        <taxon>Pterygota</taxon>
        <taxon>Neoptera</taxon>
        <taxon>Polyneoptera</taxon>
        <taxon>Phasmatodea</taxon>
        <taxon>Timematodea</taxon>
        <taxon>Timematoidea</taxon>
        <taxon>Timematidae</taxon>
        <taxon>Timema</taxon>
    </lineage>
</organism>
<dbReference type="AlphaFoldDB" id="A0A7R8ZBG3"/>
<proteinExistence type="predicted"/>
<reference evidence="2" key="1">
    <citation type="submission" date="2020-11" db="EMBL/GenBank/DDBJ databases">
        <authorList>
            <person name="Tran Van P."/>
        </authorList>
    </citation>
    <scope>NUCLEOTIDE SEQUENCE</scope>
</reference>
<sequence length="466" mass="51841">MGSYKEEFIYYQQQRTHEFASHLIAAVDGEVNALILSGEPDGDANLDLPRHQKSRATIDAGTKGMYPEELFLSVVSFDELLGLGNENIAEHDTIFRKSIILAERLLLTLQHNCLFAPGVVWFAFLPLGGFDASRGKRSTAGLDENLFSNLIIRRSGRLTIPPRIPPLCPLTSLDLGQSSLGFNPSRDVPSCYELTPRNPQTEERTWASGLVCPRVCTPCVRGITSMHTDSLLTSHTHAQPWRQPMHEQGKGCGRFWPAVPPLLKVVEVGHHLEVTWLQWADWADLYRCFPPPVELEQNQTATVSAKQTPSSVKFTSMSLMDSSPSVQASVEIEEVKPHLRRGRVENLLGKTTPSSPDRDSNLDLPVLSSRAQHDKHMTPTDTAGSELWLYGRSLKAEEALSSETGRRSLEVLTDLAIMDFVGQPEGEIPFFREGDSNGATIRFHISATPVGDLADHPRESREEREF</sequence>
<accession>A0A7R8ZBG3</accession>
<evidence type="ECO:0000313" key="2">
    <source>
        <dbReference type="EMBL" id="CAD7203396.1"/>
    </source>
</evidence>
<feature type="region of interest" description="Disordered" evidence="1">
    <location>
        <begin position="344"/>
        <end position="364"/>
    </location>
</feature>
<protein>
    <submittedName>
        <fullName evidence="2">Uncharacterized protein</fullName>
    </submittedName>
</protein>
<evidence type="ECO:0000256" key="1">
    <source>
        <dbReference type="SAM" id="MobiDB-lite"/>
    </source>
</evidence>
<gene>
    <name evidence="2" type="ORF">TDIB3V08_LOCUS9569</name>
</gene>
<name>A0A7R8ZBG3_TIMDO</name>
<dbReference type="EMBL" id="OA570542">
    <property type="protein sequence ID" value="CAD7203396.1"/>
    <property type="molecule type" value="Genomic_DNA"/>
</dbReference>